<dbReference type="RefSeq" id="WP_135771563.1">
    <property type="nucleotide sequence ID" value="NZ_RQFT01000012.1"/>
</dbReference>
<keyword evidence="5 8" id="KW-0418">Kinase</keyword>
<dbReference type="GO" id="GO:0004721">
    <property type="term" value="F:phosphoprotein phosphatase activity"/>
    <property type="evidence" value="ECO:0007669"/>
    <property type="project" value="TreeGrafter"/>
</dbReference>
<organism evidence="8 9">
    <name type="scientific">Leptospira bouyouniensis</name>
    <dbReference type="NCBI Taxonomy" id="2484911"/>
    <lineage>
        <taxon>Bacteria</taxon>
        <taxon>Pseudomonadati</taxon>
        <taxon>Spirochaetota</taxon>
        <taxon>Spirochaetia</taxon>
        <taxon>Leptospirales</taxon>
        <taxon>Leptospiraceae</taxon>
        <taxon>Leptospira</taxon>
    </lineage>
</organism>
<dbReference type="Proteomes" id="UP000297641">
    <property type="component" value="Unassembled WGS sequence"/>
</dbReference>
<evidence type="ECO:0000256" key="4">
    <source>
        <dbReference type="ARBA" id="ARBA00022679"/>
    </source>
</evidence>
<dbReference type="Gene3D" id="3.30.565.10">
    <property type="entry name" value="Histidine kinase-like ATPase, C-terminal domain"/>
    <property type="match status" value="1"/>
</dbReference>
<gene>
    <name evidence="8" type="ORF">EHQ43_14415</name>
</gene>
<proteinExistence type="predicted"/>
<evidence type="ECO:0000256" key="6">
    <source>
        <dbReference type="ARBA" id="ARBA00023012"/>
    </source>
</evidence>
<dbReference type="EC" id="2.7.13.3" evidence="2"/>
<evidence type="ECO:0000313" key="9">
    <source>
        <dbReference type="Proteomes" id="UP000297641"/>
    </source>
</evidence>
<dbReference type="SMART" id="SM00387">
    <property type="entry name" value="HATPase_c"/>
    <property type="match status" value="1"/>
</dbReference>
<dbReference type="InterPro" id="IPR011006">
    <property type="entry name" value="CheY-like_superfamily"/>
</dbReference>
<comment type="caution">
    <text evidence="8">The sequence shown here is derived from an EMBL/GenBank/DDBJ whole genome shotgun (WGS) entry which is preliminary data.</text>
</comment>
<dbReference type="GO" id="GO:0016036">
    <property type="term" value="P:cellular response to phosphate starvation"/>
    <property type="evidence" value="ECO:0007669"/>
    <property type="project" value="TreeGrafter"/>
</dbReference>
<sequence length="421" mass="49148">MIPHCLILNSQTTNELLPILNEVNFTYLRIQKLDEILHHLKNEKFHFIILPIEDLKDSNSQEILENISKSYPNTLIILVTDSNHWAQTASFLKRHSAYDYIQFPFEDEHVKLTLDRSFQYLNTKLKSQFIHEAENHLFKRVIEIFDWKKSLTHKENQNISADIIHQMNISLFQGSGIGTLMSVVSILISKSKFDTENNYYIVQKPILDLLSENYDAAKSMFDSMSISQSVIDDDKTIETTESPIQLLPIFEAESKFLEEALSLKSQKINISQLPNSVTNHKIRFNLEKITYTIREILLNAIKYSKEGDEIFVIFFHRENFLEIKIINPAYQNEDGTIGIPEKYETLIFEPFFRISSVVDDSYAKFEQFRFGLGLTLVKKIMDQHQTNVQIYNIDDNLKNDNTKDVCLTIRFPLFIEEKKNG</sequence>
<comment type="catalytic activity">
    <reaction evidence="1">
        <text>ATP + protein L-histidine = ADP + protein N-phospho-L-histidine.</text>
        <dbReference type="EC" id="2.7.13.3"/>
    </reaction>
</comment>
<protein>
    <recommendedName>
        <fullName evidence="2">histidine kinase</fullName>
        <ecNumber evidence="2">2.7.13.3</ecNumber>
    </recommendedName>
</protein>
<evidence type="ECO:0000256" key="1">
    <source>
        <dbReference type="ARBA" id="ARBA00000085"/>
    </source>
</evidence>
<evidence type="ECO:0000259" key="7">
    <source>
        <dbReference type="SMART" id="SM00387"/>
    </source>
</evidence>
<keyword evidence="4" id="KW-0808">Transferase</keyword>
<dbReference type="SUPFAM" id="SSF55874">
    <property type="entry name" value="ATPase domain of HSP90 chaperone/DNA topoisomerase II/histidine kinase"/>
    <property type="match status" value="1"/>
</dbReference>
<dbReference type="GO" id="GO:0000155">
    <property type="term" value="F:phosphorelay sensor kinase activity"/>
    <property type="evidence" value="ECO:0007669"/>
    <property type="project" value="TreeGrafter"/>
</dbReference>
<keyword evidence="6" id="KW-0902">Two-component regulatory system</keyword>
<dbReference type="InterPro" id="IPR003594">
    <property type="entry name" value="HATPase_dom"/>
</dbReference>
<dbReference type="CDD" id="cd00075">
    <property type="entry name" value="HATPase"/>
    <property type="match status" value="1"/>
</dbReference>
<dbReference type="PANTHER" id="PTHR45453:SF1">
    <property type="entry name" value="PHOSPHATE REGULON SENSOR PROTEIN PHOR"/>
    <property type="match status" value="1"/>
</dbReference>
<feature type="domain" description="Histidine kinase/HSP90-like ATPase" evidence="7">
    <location>
        <begin position="284"/>
        <end position="415"/>
    </location>
</feature>
<name>A0A7I0HMM2_9LEPT</name>
<keyword evidence="3" id="KW-0597">Phosphoprotein</keyword>
<dbReference type="PANTHER" id="PTHR45453">
    <property type="entry name" value="PHOSPHATE REGULON SENSOR PROTEIN PHOR"/>
    <property type="match status" value="1"/>
</dbReference>
<dbReference type="InterPro" id="IPR050351">
    <property type="entry name" value="BphY/WalK/GraS-like"/>
</dbReference>
<reference evidence="8 9" key="1">
    <citation type="journal article" date="2019" name="PLoS Negl. Trop. Dis.">
        <title>Revisiting the worldwide diversity of Leptospira species in the environment.</title>
        <authorList>
            <person name="Vincent A.T."/>
            <person name="Schiettekatte O."/>
            <person name="Bourhy P."/>
            <person name="Veyrier F.J."/>
            <person name="Picardeau M."/>
        </authorList>
    </citation>
    <scope>NUCLEOTIDE SEQUENCE [LARGE SCALE GENOMIC DNA]</scope>
    <source>
        <strain evidence="8 9">201800273</strain>
    </source>
</reference>
<dbReference type="SUPFAM" id="SSF52172">
    <property type="entry name" value="CheY-like"/>
    <property type="match status" value="1"/>
</dbReference>
<evidence type="ECO:0000256" key="2">
    <source>
        <dbReference type="ARBA" id="ARBA00012438"/>
    </source>
</evidence>
<accession>A0A7I0HMM2</accession>
<dbReference type="EMBL" id="RQFT01000012">
    <property type="protein sequence ID" value="TGL02999.1"/>
    <property type="molecule type" value="Genomic_DNA"/>
</dbReference>
<dbReference type="InterPro" id="IPR036890">
    <property type="entry name" value="HATPase_C_sf"/>
</dbReference>
<dbReference type="GO" id="GO:0005886">
    <property type="term" value="C:plasma membrane"/>
    <property type="evidence" value="ECO:0007669"/>
    <property type="project" value="TreeGrafter"/>
</dbReference>
<dbReference type="Gene3D" id="3.40.50.2300">
    <property type="match status" value="1"/>
</dbReference>
<evidence type="ECO:0000256" key="5">
    <source>
        <dbReference type="ARBA" id="ARBA00022777"/>
    </source>
</evidence>
<evidence type="ECO:0000256" key="3">
    <source>
        <dbReference type="ARBA" id="ARBA00022553"/>
    </source>
</evidence>
<dbReference type="Pfam" id="PF02518">
    <property type="entry name" value="HATPase_c"/>
    <property type="match status" value="1"/>
</dbReference>
<dbReference type="AlphaFoldDB" id="A0A7I0HMM2"/>
<evidence type="ECO:0000313" key="8">
    <source>
        <dbReference type="EMBL" id="TGL02999.1"/>
    </source>
</evidence>